<dbReference type="Gene3D" id="2.60.40.10">
    <property type="entry name" value="Immunoglobulins"/>
    <property type="match status" value="3"/>
</dbReference>
<keyword evidence="5" id="KW-1185">Reference proteome</keyword>
<reference evidence="4" key="1">
    <citation type="submission" date="2021-08" db="EMBL/GenBank/DDBJ databases">
        <authorList>
            <person name="Misof B."/>
            <person name="Oliver O."/>
            <person name="Podsiadlowski L."/>
            <person name="Donath A."/>
            <person name="Peters R."/>
            <person name="Mayer C."/>
            <person name="Rust J."/>
            <person name="Gunkel S."/>
            <person name="Lesny P."/>
            <person name="Martin S."/>
            <person name="Oeyen J.P."/>
            <person name="Petersen M."/>
            <person name="Panagiotis P."/>
            <person name="Wilbrandt J."/>
            <person name="Tanja T."/>
        </authorList>
    </citation>
    <scope>NUCLEOTIDE SEQUENCE</scope>
    <source>
        <strain evidence="4">GBR_01_08_01A</strain>
        <tissue evidence="4">Thorax + abdomen</tissue>
    </source>
</reference>
<gene>
    <name evidence="4" type="ORF">KPH14_008197</name>
</gene>
<accession>A0AAD9VLR2</accession>
<dbReference type="InterPro" id="IPR052614">
    <property type="entry name" value="CFAP65"/>
</dbReference>
<reference evidence="4" key="2">
    <citation type="journal article" date="2023" name="Commun. Biol.">
        <title>Intrasexual cuticular hydrocarbon dimorphism in a wasp sheds light on hydrocarbon biosynthesis genes in Hymenoptera.</title>
        <authorList>
            <person name="Moris V.C."/>
            <person name="Podsiadlowski L."/>
            <person name="Martin S."/>
            <person name="Oeyen J.P."/>
            <person name="Donath A."/>
            <person name="Petersen M."/>
            <person name="Wilbrandt J."/>
            <person name="Misof B."/>
            <person name="Liedtke D."/>
            <person name="Thamm M."/>
            <person name="Scheiner R."/>
            <person name="Schmitt T."/>
            <person name="Niehuis O."/>
        </authorList>
    </citation>
    <scope>NUCLEOTIDE SEQUENCE</scope>
    <source>
        <strain evidence="4">GBR_01_08_01A</strain>
    </source>
</reference>
<comment type="caution">
    <text evidence="4">The sequence shown here is derived from an EMBL/GenBank/DDBJ whole genome shotgun (WGS) entry which is preliminary data.</text>
</comment>
<dbReference type="InterPro" id="IPR013783">
    <property type="entry name" value="Ig-like_fold"/>
</dbReference>
<feature type="domain" description="CFAP65 fourth Ig-like" evidence="2">
    <location>
        <begin position="130"/>
        <end position="209"/>
    </location>
</feature>
<name>A0AAD9VLR2_9HYME</name>
<protein>
    <recommendedName>
        <fullName evidence="6">Cilia- and flagella-associated protein 65</fullName>
    </recommendedName>
</protein>
<dbReference type="InterPro" id="IPR056344">
    <property type="entry name" value="Ig_CFAP65-like_9th"/>
</dbReference>
<evidence type="ECO:0000259" key="1">
    <source>
        <dbReference type="Pfam" id="PF24291"/>
    </source>
</evidence>
<dbReference type="EMBL" id="JAIFRP010000096">
    <property type="protein sequence ID" value="KAK2579228.1"/>
    <property type="molecule type" value="Genomic_DNA"/>
</dbReference>
<feature type="domain" description="CFAP65 tenth Ig-like" evidence="1">
    <location>
        <begin position="869"/>
        <end position="969"/>
    </location>
</feature>
<evidence type="ECO:0008006" key="6">
    <source>
        <dbReference type="Google" id="ProtNLM"/>
    </source>
</evidence>
<dbReference type="Pfam" id="PF24291">
    <property type="entry name" value="Ig_CFAP65"/>
    <property type="match status" value="1"/>
</dbReference>
<evidence type="ECO:0000259" key="3">
    <source>
        <dbReference type="Pfam" id="PF24816"/>
    </source>
</evidence>
<dbReference type="GO" id="GO:0031514">
    <property type="term" value="C:motile cilium"/>
    <property type="evidence" value="ECO:0007669"/>
    <property type="project" value="UniProtKB-SubCell"/>
</dbReference>
<feature type="domain" description="CFAP65-like ninth Ig-like" evidence="3">
    <location>
        <begin position="704"/>
        <end position="861"/>
    </location>
</feature>
<dbReference type="Pfam" id="PF24816">
    <property type="entry name" value="Ig_CFAP65__9th"/>
    <property type="match status" value="1"/>
</dbReference>
<dbReference type="Pfam" id="PF24507">
    <property type="entry name" value="Ig_CFAP65_4th"/>
    <property type="match status" value="1"/>
</dbReference>
<evidence type="ECO:0000259" key="2">
    <source>
        <dbReference type="Pfam" id="PF24507"/>
    </source>
</evidence>
<dbReference type="InterPro" id="IPR058536">
    <property type="entry name" value="Ig_CFAP65_4th"/>
</dbReference>
<dbReference type="InterPro" id="IPR056305">
    <property type="entry name" value="Ig_CFAP65_10th"/>
</dbReference>
<proteinExistence type="predicted"/>
<evidence type="ECO:0000313" key="5">
    <source>
        <dbReference type="Proteomes" id="UP001258017"/>
    </source>
</evidence>
<dbReference type="Proteomes" id="UP001258017">
    <property type="component" value="Unassembled WGS sequence"/>
</dbReference>
<sequence>MSRCLGDTKDVKIIDFGEVEVGKTVTKSIKIMNESCKEQFYEAQRDPVTNPMDHVFNLKSYTWTLLPEQSFCCEIRYRPFAPCSKNVDYFIITGTASTYIKIIVRGTCIGPEIISSVNKVVLSCSRKNLQVKRQIKLSNRSKVKATYIFDIDREQTSFKLDVIQGVLDPGDYKYIIITFIPIEEGIYVYHLPCLILYQCPIIIKLYGLCMPVSHQNNINFEPNEFTVQAQDGFEEYMSDSINIKKGDLGQISLSKNYFDCGQADTNNDANKAHQTVCFTNHNKTDVLLKWDQDVTGIFRIEPHVAKVCPNHSALFEINFHPNEKNKLYTKQFIGYLFNEDARYKEEQNEFVGIPAFICIRVTGHSFPTNSAGWIPQYELPSTIVLPPCIPPFSVYTTFVIKKFGHLPLMFCFLPPADSHFIVKPMLGIIYEDYQVVVVQMCPEMMGEHVYMEQWAVCFNGNTKNKDYISFKGYAEYANVSFNNSIIKFTTVHLDTQQMKRILMRNSTRHVIMYHFLSVPSQLIIPHSKGQIHANDILSHEWIFHPKECGEYNFDVKCILIVTQNDVAVGTEVSITLHVTGRCEVGFLVAIPDKLDFDTQQYGDTKTKSLYVWNFSSVNIPFKIECCHQSWPIGSIERDIKIHPISETVLPGKSEKITISVTPYTPGFYEMTIKYFVRINSWTDNISVIQLPLTICKLYCMCELPTLKIKDIHFYGLCPSMNKVILWKIMEVNRLNAIFKNILPFEEETLHIYFQPMILHENPICIRLYITNPTSVLVLWDIKRMHLCSCKPICKSRGLSFRYMEMNCIHKKICSIYPQSGYLKSKEVTAINIELCYILLGTTEIKWNLNIGHERNIILHMQLEVLSGSEKVLHLLYEPTVKLENIYIGDKQPQHQICWIYNYTAQHLPYTVDIDVLNKINKIYHTEILACLNSHGTVQPQSHAPLILKFHPKHFETIEVTLPVTLGHKKVELMISGQPSIKYLPKITGEIMPNYYDLKLEEFPVYFSTDYVEVFTNTHSHVVKMLMMYNTSEHDRFTYKWISERVPELCIIKVHPKEGIIQPRTLQSLRVIIDTEGFAYKIDLNVTCEFLNVSKRRSLQRSIYKYNDACKELEAQFIITEKGESFPPLPQKPEGKLELCYKGLSIHCNIFSPEDIILRTKLTEELKMPPTNEIQIQRNTKSKNYENTEMILFILEGMIWDILNSRIFKCTIQEHAVNGLHLYYSQLLINPTERKKLVTKSYIAIPRKLIATILEKMLFLIIHEEFHLETAHLFQEKDIRHTSYSRMLPRKKLNLNKQGINELMDEDESYDTLKVNSTAVRISFSE</sequence>
<dbReference type="PANTHER" id="PTHR46127">
    <property type="entry name" value="CILIA- AND FLAGELLA-ASSOCIATED PROTEIN 65"/>
    <property type="match status" value="1"/>
</dbReference>
<organism evidence="4 5">
    <name type="scientific">Odynerus spinipes</name>
    <dbReference type="NCBI Taxonomy" id="1348599"/>
    <lineage>
        <taxon>Eukaryota</taxon>
        <taxon>Metazoa</taxon>
        <taxon>Ecdysozoa</taxon>
        <taxon>Arthropoda</taxon>
        <taxon>Hexapoda</taxon>
        <taxon>Insecta</taxon>
        <taxon>Pterygota</taxon>
        <taxon>Neoptera</taxon>
        <taxon>Endopterygota</taxon>
        <taxon>Hymenoptera</taxon>
        <taxon>Apocrita</taxon>
        <taxon>Aculeata</taxon>
        <taxon>Vespoidea</taxon>
        <taxon>Vespidae</taxon>
        <taxon>Eumeninae</taxon>
        <taxon>Odynerus</taxon>
    </lineage>
</organism>
<dbReference type="PANTHER" id="PTHR46127:SF1">
    <property type="entry name" value="CILIA- AND FLAGELLA-ASSOCIATED PROTEIN 65"/>
    <property type="match status" value="1"/>
</dbReference>
<dbReference type="GO" id="GO:0005737">
    <property type="term" value="C:cytoplasm"/>
    <property type="evidence" value="ECO:0007669"/>
    <property type="project" value="UniProtKB-SubCell"/>
</dbReference>
<evidence type="ECO:0000313" key="4">
    <source>
        <dbReference type="EMBL" id="KAK2579228.1"/>
    </source>
</evidence>